<dbReference type="EMBL" id="CAJVPV010003278">
    <property type="protein sequence ID" value="CAG8547893.1"/>
    <property type="molecule type" value="Genomic_DNA"/>
</dbReference>
<name>A0A9N9B1Y9_9GLOM</name>
<comment type="caution">
    <text evidence="1">The sequence shown here is derived from an EMBL/GenBank/DDBJ whole genome shotgun (WGS) entry which is preliminary data.</text>
</comment>
<dbReference type="AlphaFoldDB" id="A0A9N9B1Y9"/>
<evidence type="ECO:0000313" key="1">
    <source>
        <dbReference type="EMBL" id="CAG8547893.1"/>
    </source>
</evidence>
<organism evidence="1 2">
    <name type="scientific">Acaulospora morrowiae</name>
    <dbReference type="NCBI Taxonomy" id="94023"/>
    <lineage>
        <taxon>Eukaryota</taxon>
        <taxon>Fungi</taxon>
        <taxon>Fungi incertae sedis</taxon>
        <taxon>Mucoromycota</taxon>
        <taxon>Glomeromycotina</taxon>
        <taxon>Glomeromycetes</taxon>
        <taxon>Diversisporales</taxon>
        <taxon>Acaulosporaceae</taxon>
        <taxon>Acaulospora</taxon>
    </lineage>
</organism>
<sequence>MIKKSLKQNRLYCQGAHQYIFHDYYLLKKNSSFKRRYSALKKSESPLPKPTNSNCKCLSCTLPDFKNSYRYNKDEQNLFLQICKTILTNIQLGKTTFKHSFNGEKKQLIHRSLENANIEQIIDNEFRNLFDLKTVNSREYKYTSDVDDAKTLDELVVDCKEINQPLLENILRISHKWYHPFTGYLKSQHKQQRQRFSKFVDINPMEQKLKRQLIFGTNKFIPGFKYLFQNEWYFVDNQSQFGQGDLIFASDFGVLMVVEVKNLNTGHGKQKKISRKISRRAVKMQAERYKQMAIEKFENMNVIVIGAYFTNVIDWEKNFEESRIFFTNEIDEMIAESVKNLDRSMTLRRRAVTLLKLFGCVLVPG</sequence>
<evidence type="ECO:0000313" key="2">
    <source>
        <dbReference type="Proteomes" id="UP000789342"/>
    </source>
</evidence>
<reference evidence="1" key="1">
    <citation type="submission" date="2021-06" db="EMBL/GenBank/DDBJ databases">
        <authorList>
            <person name="Kallberg Y."/>
            <person name="Tangrot J."/>
            <person name="Rosling A."/>
        </authorList>
    </citation>
    <scope>NUCLEOTIDE SEQUENCE</scope>
    <source>
        <strain evidence="1">CL551</strain>
    </source>
</reference>
<protein>
    <submittedName>
        <fullName evidence="1">1846_t:CDS:1</fullName>
    </submittedName>
</protein>
<accession>A0A9N9B1Y9</accession>
<feature type="non-terminal residue" evidence="1">
    <location>
        <position position="1"/>
    </location>
</feature>
<dbReference type="Proteomes" id="UP000789342">
    <property type="component" value="Unassembled WGS sequence"/>
</dbReference>
<keyword evidence="2" id="KW-1185">Reference proteome</keyword>
<proteinExistence type="predicted"/>
<dbReference type="OrthoDB" id="2389627at2759"/>
<gene>
    <name evidence="1" type="ORF">AMORRO_LOCUS5432</name>
</gene>